<dbReference type="RefSeq" id="WP_006982447.1">
    <property type="nucleotide sequence ID" value="NZ_ABVL01000021.1"/>
</dbReference>
<dbReference type="Pfam" id="PF07583">
    <property type="entry name" value="PSCyt2"/>
    <property type="match status" value="1"/>
</dbReference>
<keyword evidence="5" id="KW-0732">Signal</keyword>
<dbReference type="Pfam" id="PF07587">
    <property type="entry name" value="PSD1"/>
    <property type="match status" value="1"/>
</dbReference>
<evidence type="ECO:0000313" key="7">
    <source>
        <dbReference type="EMBL" id="EDY17279.1"/>
    </source>
</evidence>
<feature type="signal peptide" evidence="5">
    <location>
        <begin position="1"/>
        <end position="22"/>
    </location>
</feature>
<reference evidence="7 8" key="1">
    <citation type="journal article" date="2011" name="J. Bacteriol.">
        <title>Genome sequence of Chthoniobacter flavus Ellin428, an aerobic heterotrophic soil bacterium.</title>
        <authorList>
            <person name="Kant R."/>
            <person name="van Passel M.W."/>
            <person name="Palva A."/>
            <person name="Lucas S."/>
            <person name="Lapidus A."/>
            <person name="Glavina Del Rio T."/>
            <person name="Dalin E."/>
            <person name="Tice H."/>
            <person name="Bruce D."/>
            <person name="Goodwin L."/>
            <person name="Pitluck S."/>
            <person name="Larimer F.W."/>
            <person name="Land M.L."/>
            <person name="Hauser L."/>
            <person name="Sangwan P."/>
            <person name="de Vos W.M."/>
            <person name="Janssen P.H."/>
            <person name="Smidt H."/>
        </authorList>
    </citation>
    <scope>NUCLEOTIDE SEQUENCE [LARGE SCALE GENOMIC DNA]</scope>
    <source>
        <strain evidence="7 8">Ellin428</strain>
    </source>
</reference>
<sequence length="971" mass="108268">MTMRVTAYILTGAIAALATASAAEDFTPEQKDFFDKKIKPILTDKCYKCHSAEAGKSKGGLLLDSREASLKGGDTGPAVVPGDTEKSLLLTAISYKDKDLQMPPKGEKLSDKEIADLTTWVKTGAADTRVAVKGKLSGLTDKARQHWAYQPVVKPAVPAVKNRAWCYTPVDAFILQKLEEKNMIPAPPADRETLLRRATYDLIGLPPTLDEIKEFTADPAPLEVAFDKVVQRLLASPHYGERWGRFWLDSARYSDTTGDRVNNRNTEYRFPYAWTYRDYVVRAFNDDKPYDRFIIEQLAADKLTDLKDQRDLAALGFLTVGKRGGNINDLIDDRIDTYSKAFLAMTVACARCHDHMFDPIPTKDYYALHGVFASTEEPKEKPVISQAGKAAAAEFQQKLGALEQANLDNYYKLASQTNASFRKDAATYLKVWYLTRTTASAEDQKKGADLRAASKLEVEVTRSLNRLNRDQSVFGPLTAFQRGSWSSVNWQKINPLVATAFKGMNPSTIDEIVPVYAKLFGGVEAKAGQYEKELASAKDGSPTITADTAQAELMSFPLRMLPAANLDTEALRKEVDTTFPLGLRNRGWSFNKINALTMTDNGADARAMVVEDKPTPVNSPVFIRGLSENKGDIVPRHFLEILSGGHPTAFKHGSGRLELAQDTASKNNPLTARVMVNRVWMHHFGEGFVRTPDDLGTMSEKPTHPELLDYLSSYFMEQGWSVKKLHRLIMLSKVYQEDSHILQGSDYTSIDPENRLLWRANVRRLDFEETRDSLLVMANKLDAAVGGQPVNLTDEPYSHRRSIYGYVDRGDIPELMASFDFSNPLAPNSKRTTTVVPQQALFLMNSPFVIDVARSILAQPGVSHVSSNNDRIINIYRIILGRTPKTEEFPIAYAFLQKELGQQDKVVAEAKDMTEKAEKKAEDRAKRLGTMNDNGMTAIQNKGDIVERKPLTGWETFAHALLLSNEASYVN</sequence>
<evidence type="ECO:0000256" key="4">
    <source>
        <dbReference type="PROSITE-ProRule" id="PRU00433"/>
    </source>
</evidence>
<dbReference type="eggNOG" id="COG2010">
    <property type="taxonomic scope" value="Bacteria"/>
</dbReference>
<dbReference type="GO" id="GO:0009055">
    <property type="term" value="F:electron transfer activity"/>
    <property type="evidence" value="ECO:0007669"/>
    <property type="project" value="InterPro"/>
</dbReference>
<dbReference type="GO" id="GO:0046872">
    <property type="term" value="F:metal ion binding"/>
    <property type="evidence" value="ECO:0007669"/>
    <property type="project" value="UniProtKB-KW"/>
</dbReference>
<dbReference type="EMBL" id="ABVL01000021">
    <property type="protein sequence ID" value="EDY17279.1"/>
    <property type="molecule type" value="Genomic_DNA"/>
</dbReference>
<dbReference type="AlphaFoldDB" id="B4D886"/>
<evidence type="ECO:0000256" key="1">
    <source>
        <dbReference type="ARBA" id="ARBA00022617"/>
    </source>
</evidence>
<protein>
    <recommendedName>
        <fullName evidence="6">Cytochrome c domain-containing protein</fullName>
    </recommendedName>
</protein>
<dbReference type="PROSITE" id="PS51007">
    <property type="entry name" value="CYTC"/>
    <property type="match status" value="1"/>
</dbReference>
<keyword evidence="8" id="KW-1185">Reference proteome</keyword>
<name>B4D886_9BACT</name>
<evidence type="ECO:0000259" key="6">
    <source>
        <dbReference type="PROSITE" id="PS51007"/>
    </source>
</evidence>
<evidence type="ECO:0000256" key="3">
    <source>
        <dbReference type="ARBA" id="ARBA00023004"/>
    </source>
</evidence>
<dbReference type="InterPro" id="IPR011429">
    <property type="entry name" value="Cyt_c_Planctomycete-type"/>
</dbReference>
<proteinExistence type="predicted"/>
<dbReference type="InterPro" id="IPR022655">
    <property type="entry name" value="DUF1553"/>
</dbReference>
<dbReference type="Pfam" id="PF07635">
    <property type="entry name" value="PSCyt1"/>
    <property type="match status" value="1"/>
</dbReference>
<evidence type="ECO:0000313" key="8">
    <source>
        <dbReference type="Proteomes" id="UP000005824"/>
    </source>
</evidence>
<dbReference type="Gene3D" id="1.10.760.10">
    <property type="entry name" value="Cytochrome c-like domain"/>
    <property type="match status" value="1"/>
</dbReference>
<dbReference type="STRING" id="497964.CfE428DRAFT_5126"/>
<gene>
    <name evidence="7" type="ORF">CfE428DRAFT_5126</name>
</gene>
<accession>B4D886</accession>
<dbReference type="PANTHER" id="PTHR35889">
    <property type="entry name" value="CYCLOINULO-OLIGOSACCHARIDE FRUCTANOTRANSFERASE-RELATED"/>
    <property type="match status" value="1"/>
</dbReference>
<dbReference type="InterPro" id="IPR036909">
    <property type="entry name" value="Cyt_c-like_dom_sf"/>
</dbReference>
<dbReference type="GO" id="GO:0020037">
    <property type="term" value="F:heme binding"/>
    <property type="evidence" value="ECO:0007669"/>
    <property type="project" value="InterPro"/>
</dbReference>
<evidence type="ECO:0000256" key="2">
    <source>
        <dbReference type="ARBA" id="ARBA00022723"/>
    </source>
</evidence>
<comment type="caution">
    <text evidence="7">The sequence shown here is derived from an EMBL/GenBank/DDBJ whole genome shotgun (WGS) entry which is preliminary data.</text>
</comment>
<dbReference type="InterPro" id="IPR011444">
    <property type="entry name" value="DUF1549"/>
</dbReference>
<keyword evidence="3 4" id="KW-0408">Iron</keyword>
<dbReference type="InterPro" id="IPR009056">
    <property type="entry name" value="Cyt_c-like_dom"/>
</dbReference>
<dbReference type="Proteomes" id="UP000005824">
    <property type="component" value="Unassembled WGS sequence"/>
</dbReference>
<keyword evidence="2 4" id="KW-0479">Metal-binding</keyword>
<feature type="chain" id="PRO_5002800631" description="Cytochrome c domain-containing protein" evidence="5">
    <location>
        <begin position="23"/>
        <end position="971"/>
    </location>
</feature>
<evidence type="ECO:0000256" key="5">
    <source>
        <dbReference type="SAM" id="SignalP"/>
    </source>
</evidence>
<keyword evidence="1 4" id="KW-0349">Heme</keyword>
<dbReference type="PANTHER" id="PTHR35889:SF3">
    <property type="entry name" value="F-BOX DOMAIN-CONTAINING PROTEIN"/>
    <property type="match status" value="1"/>
</dbReference>
<organism evidence="7 8">
    <name type="scientific">Chthoniobacter flavus Ellin428</name>
    <dbReference type="NCBI Taxonomy" id="497964"/>
    <lineage>
        <taxon>Bacteria</taxon>
        <taxon>Pseudomonadati</taxon>
        <taxon>Verrucomicrobiota</taxon>
        <taxon>Spartobacteria</taxon>
        <taxon>Chthoniobacterales</taxon>
        <taxon>Chthoniobacteraceae</taxon>
        <taxon>Chthoniobacter</taxon>
    </lineage>
</organism>
<feature type="domain" description="Cytochrome c" evidence="6">
    <location>
        <begin position="24"/>
        <end position="125"/>
    </location>
</feature>
<dbReference type="InParanoid" id="B4D886"/>
<dbReference type="SUPFAM" id="SSF46626">
    <property type="entry name" value="Cytochrome c"/>
    <property type="match status" value="1"/>
</dbReference>